<reference evidence="2 3" key="1">
    <citation type="submission" date="2019-01" db="EMBL/GenBank/DDBJ databases">
        <title>Genomic insights into a novel species Rhodoferax sp.</title>
        <authorList>
            <person name="Jin L."/>
        </authorList>
    </citation>
    <scope>NUCLEOTIDE SEQUENCE [LARGE SCALE GENOMIC DNA]</scope>
    <source>
        <strain evidence="2 3">CHu59-6-5</strain>
    </source>
</reference>
<dbReference type="InterPro" id="IPR002397">
    <property type="entry name" value="Cyt_P450_B"/>
</dbReference>
<dbReference type="InterPro" id="IPR036396">
    <property type="entry name" value="Cyt_P450_sf"/>
</dbReference>
<dbReference type="InterPro" id="IPR001128">
    <property type="entry name" value="Cyt_P450"/>
</dbReference>
<evidence type="ECO:0000256" key="1">
    <source>
        <dbReference type="ARBA" id="ARBA00010617"/>
    </source>
</evidence>
<comment type="similarity">
    <text evidence="1">Belongs to the cytochrome P450 family.</text>
</comment>
<accession>A0A515D9I8</accession>
<dbReference type="AlphaFoldDB" id="A0A515D9I8"/>
<dbReference type="OrthoDB" id="4168525at2"/>
<dbReference type="EMBL" id="CP035503">
    <property type="protein sequence ID" value="QDL37054.1"/>
    <property type="molecule type" value="Genomic_DNA"/>
</dbReference>
<dbReference type="GO" id="GO:0016705">
    <property type="term" value="F:oxidoreductase activity, acting on paired donors, with incorporation or reduction of molecular oxygen"/>
    <property type="evidence" value="ECO:0007669"/>
    <property type="project" value="InterPro"/>
</dbReference>
<sequence>MNDERKCDWDPRSEAVMRDQRAAYDEMRERCPVAYSEFMQWSLFRHEDVSRVLHDHKTFSNAVSRHLSVPNGMDPPEHTKYRRIVESYFTVQRMDAFEPVCRQLVAELVRDVLARGEVELMADFALPFAVRVQCAFLGWPPMLRERLVRWTRKNYEATLAQDLQAMSEIAREFEGFIDGMLETRMQAGVRPEDDVIGALTHEKVWGRPLTNEEIASILRNWTVGEIGTISASVGILIHYLSQHVELQQRLRTQPLLLPAAIDEILRIHGPLVASRRVATRKVEIGGRKIDAGERISLNWVSANRDGRVFEDPQAFRLDRDPAANLLYGAGIHVCPGAPLARMEMRVCLEQLLERTTRIQDAPGKAPSLAVYPASGFATLPLQVR</sequence>
<dbReference type="SUPFAM" id="SSF48264">
    <property type="entry name" value="Cytochrome P450"/>
    <property type="match status" value="1"/>
</dbReference>
<dbReference type="PANTHER" id="PTHR46696">
    <property type="entry name" value="P450, PUTATIVE (EUROFUNG)-RELATED"/>
    <property type="match status" value="1"/>
</dbReference>
<dbReference type="KEGG" id="rhf:EUB48_06975"/>
<proteinExistence type="inferred from homology"/>
<organism evidence="2 3">
    <name type="scientific">Rhodoferax sediminis</name>
    <dbReference type="NCBI Taxonomy" id="2509614"/>
    <lineage>
        <taxon>Bacteria</taxon>
        <taxon>Pseudomonadati</taxon>
        <taxon>Pseudomonadota</taxon>
        <taxon>Betaproteobacteria</taxon>
        <taxon>Burkholderiales</taxon>
        <taxon>Comamonadaceae</taxon>
        <taxon>Rhodoferax</taxon>
    </lineage>
</organism>
<name>A0A515D9I8_9BURK</name>
<dbReference type="RefSeq" id="WP_142818220.1">
    <property type="nucleotide sequence ID" value="NZ_CP035503.1"/>
</dbReference>
<protein>
    <submittedName>
        <fullName evidence="2">Cytochrome P450</fullName>
    </submittedName>
</protein>
<dbReference type="PRINTS" id="PR00359">
    <property type="entry name" value="BP450"/>
</dbReference>
<evidence type="ECO:0000313" key="3">
    <source>
        <dbReference type="Proteomes" id="UP000316798"/>
    </source>
</evidence>
<dbReference type="Pfam" id="PF00067">
    <property type="entry name" value="p450"/>
    <property type="match status" value="1"/>
</dbReference>
<dbReference type="GO" id="GO:0020037">
    <property type="term" value="F:heme binding"/>
    <property type="evidence" value="ECO:0007669"/>
    <property type="project" value="InterPro"/>
</dbReference>
<gene>
    <name evidence="2" type="ORF">EUB48_06975</name>
</gene>
<dbReference type="GO" id="GO:0005506">
    <property type="term" value="F:iron ion binding"/>
    <property type="evidence" value="ECO:0007669"/>
    <property type="project" value="InterPro"/>
</dbReference>
<evidence type="ECO:0000313" key="2">
    <source>
        <dbReference type="EMBL" id="QDL37054.1"/>
    </source>
</evidence>
<dbReference type="CDD" id="cd11079">
    <property type="entry name" value="Cyp_unk"/>
    <property type="match status" value="1"/>
</dbReference>
<dbReference type="Proteomes" id="UP000316798">
    <property type="component" value="Chromosome"/>
</dbReference>
<dbReference type="Gene3D" id="1.10.630.10">
    <property type="entry name" value="Cytochrome P450"/>
    <property type="match status" value="1"/>
</dbReference>
<dbReference type="GO" id="GO:0004497">
    <property type="term" value="F:monooxygenase activity"/>
    <property type="evidence" value="ECO:0007669"/>
    <property type="project" value="InterPro"/>
</dbReference>
<keyword evidence="3" id="KW-1185">Reference proteome</keyword>
<dbReference type="PANTHER" id="PTHR46696:SF6">
    <property type="entry name" value="P450, PUTATIVE (EUROFUNG)-RELATED"/>
    <property type="match status" value="1"/>
</dbReference>